<gene>
    <name evidence="3" type="ORF">CTheo_3568</name>
</gene>
<keyword evidence="4" id="KW-1185">Reference proteome</keyword>
<dbReference type="PANTHER" id="PTHR36223:SF1">
    <property type="entry name" value="TRANSCRIPTION ELONGATION FACTOR EAF N-TERMINAL DOMAIN-CONTAINING PROTEIN"/>
    <property type="match status" value="1"/>
</dbReference>
<dbReference type="InterPro" id="IPR057678">
    <property type="entry name" value="DUF7918"/>
</dbReference>
<sequence>MINKRLGISAWITDSRDKLLPEYQVEYIDDETMECWIPSTEGTNFEIKWTLLGEPQPGLDLGIRPFLDGIGMNGTAQLTSHLVEKPVGRLYQQRTGASSARLYQFGKRVLTDKDDGINLTGATLNELNTIRVELQWGHCGIAVPATAFTNPKDIGPIHEKAAKKGHAGSAELGKSVVVPKTCGAVFTPEPSMRRRSFIFHYGSEDWLRAREIIPCTPCPNSPKTQKSQKRARSTTPETIDIDELETDDEDIVIIKHMIPAPVAPVKKRRIVKKEEDIKPKLETVQ</sequence>
<organism evidence="3 4">
    <name type="scientific">Ceratobasidium theobromae</name>
    <dbReference type="NCBI Taxonomy" id="1582974"/>
    <lineage>
        <taxon>Eukaryota</taxon>
        <taxon>Fungi</taxon>
        <taxon>Dikarya</taxon>
        <taxon>Basidiomycota</taxon>
        <taxon>Agaricomycotina</taxon>
        <taxon>Agaricomycetes</taxon>
        <taxon>Cantharellales</taxon>
        <taxon>Ceratobasidiaceae</taxon>
        <taxon>Ceratobasidium</taxon>
    </lineage>
</organism>
<evidence type="ECO:0000259" key="2">
    <source>
        <dbReference type="Pfam" id="PF25534"/>
    </source>
</evidence>
<dbReference type="Pfam" id="PF25534">
    <property type="entry name" value="DUF7918"/>
    <property type="match status" value="1"/>
</dbReference>
<accession>A0A5N5QMU7</accession>
<dbReference type="Proteomes" id="UP000383932">
    <property type="component" value="Unassembled WGS sequence"/>
</dbReference>
<evidence type="ECO:0000313" key="4">
    <source>
        <dbReference type="Proteomes" id="UP000383932"/>
    </source>
</evidence>
<reference evidence="3 4" key="1">
    <citation type="journal article" date="2019" name="Fungal Biol. Biotechnol.">
        <title>Draft genome sequence of fastidious pathogen Ceratobasidium theobromae, which causes vascular-streak dieback in Theobroma cacao.</title>
        <authorList>
            <person name="Ali S.S."/>
            <person name="Asman A."/>
            <person name="Shao J."/>
            <person name="Firmansyah A.P."/>
            <person name="Susilo A.W."/>
            <person name="Rosmana A."/>
            <person name="McMahon P."/>
            <person name="Junaid M."/>
            <person name="Guest D."/>
            <person name="Kheng T.Y."/>
            <person name="Meinhardt L.W."/>
            <person name="Bailey B.A."/>
        </authorList>
    </citation>
    <scope>NUCLEOTIDE SEQUENCE [LARGE SCALE GENOMIC DNA]</scope>
    <source>
        <strain evidence="3 4">CT2</strain>
    </source>
</reference>
<evidence type="ECO:0000313" key="3">
    <source>
        <dbReference type="EMBL" id="KAB5593014.1"/>
    </source>
</evidence>
<name>A0A5N5QMU7_9AGAM</name>
<proteinExistence type="predicted"/>
<protein>
    <recommendedName>
        <fullName evidence="2">DUF7918 domain-containing protein</fullName>
    </recommendedName>
</protein>
<dbReference type="EMBL" id="SSOP01000048">
    <property type="protein sequence ID" value="KAB5593014.1"/>
    <property type="molecule type" value="Genomic_DNA"/>
</dbReference>
<feature type="region of interest" description="Disordered" evidence="1">
    <location>
        <begin position="217"/>
        <end position="238"/>
    </location>
</feature>
<dbReference type="AlphaFoldDB" id="A0A5N5QMU7"/>
<evidence type="ECO:0000256" key="1">
    <source>
        <dbReference type="SAM" id="MobiDB-lite"/>
    </source>
</evidence>
<comment type="caution">
    <text evidence="3">The sequence shown here is derived from an EMBL/GenBank/DDBJ whole genome shotgun (WGS) entry which is preliminary data.</text>
</comment>
<dbReference type="PANTHER" id="PTHR36223">
    <property type="entry name" value="BETA-LACTAMASE-TYPE TRANSPEPTIDASE FOLD DOMAIN CONTAINING PROTEIN"/>
    <property type="match status" value="1"/>
</dbReference>
<feature type="domain" description="DUF7918" evidence="2">
    <location>
        <begin position="19"/>
        <end position="215"/>
    </location>
</feature>
<dbReference type="OrthoDB" id="3364132at2759"/>